<sequence>MAYTTINEDTFYIQGGTLITGTGSSTNSSQFYALDLTQPTWNTLNPPWKALVYPADLNALSPTEGHSIAVAPDSNSFTMWIYNPNLIVEYDVSSGIWSQVRYTPPLTLFKGNDLQAATDPTSGFVYIPGAAGTPNSMSVYTPSTTGMALSIPIPSTLVAATGFYTFVWSQLRKTFIYYGGNSATVNPFFEFSPSAGKWTAMPSTGSIPPFQIRSCMVPAYNGTKMILFGGNTETTQSVDSLFILDVPSMSWTKAPNSLDARSDMGCSVSGDNFIVWGGYKRNPESAFVPSSPSPIIYNLNLGQWTTTFTRGSHPSLSVDPTNSGGGGGVNGAAIAGGIAAAVVIIAVIAFFLIRKHRQRNRHRQPTISKESEADGQQHGRRDSALPSIENAASGPAPYNYTQLNPENNTYNHKYSQIDPENTYNYNYSHINTVGVYSNDNDYYDYHNNHSKTQEPQAFAMTDRQKNQDHIRELEYQIEMGKQQLAYANQNMKSPNNPQYTSTPLELLISGPRDPQGAGIPVVSTATAPQSFDQTELVRKIENMQAELRNLHAQLKY</sequence>
<evidence type="ECO:0008006" key="7">
    <source>
        <dbReference type="Google" id="ProtNLM"/>
    </source>
</evidence>
<dbReference type="PANTHER" id="PTHR46228:SF2">
    <property type="entry name" value="KELCH REPEAT PROTEIN (AFU_ORTHOLOGUE AFUA_4G14350)"/>
    <property type="match status" value="1"/>
</dbReference>
<dbReference type="PANTHER" id="PTHR46228">
    <property type="entry name" value="KELCH DOMAIN-CONTAINING PROTEIN"/>
    <property type="match status" value="1"/>
</dbReference>
<keyword evidence="4" id="KW-1133">Transmembrane helix</keyword>
<dbReference type="Proteomes" id="UP001194696">
    <property type="component" value="Unassembled WGS sequence"/>
</dbReference>
<feature type="transmembrane region" description="Helical" evidence="4">
    <location>
        <begin position="332"/>
        <end position="353"/>
    </location>
</feature>
<keyword evidence="1" id="KW-0880">Kelch repeat</keyword>
<comment type="caution">
    <text evidence="5">The sequence shown here is derived from an EMBL/GenBank/DDBJ whole genome shotgun (WGS) entry which is preliminary data.</text>
</comment>
<name>A0ABQ7JK32_9FUNG</name>
<feature type="compositionally biased region" description="Polar residues" evidence="3">
    <location>
        <begin position="399"/>
        <end position="415"/>
    </location>
</feature>
<dbReference type="InterPro" id="IPR011043">
    <property type="entry name" value="Gal_Oxase/kelch_b-propeller"/>
</dbReference>
<feature type="region of interest" description="Disordered" evidence="3">
    <location>
        <begin position="359"/>
        <end position="415"/>
    </location>
</feature>
<reference evidence="5 6" key="1">
    <citation type="journal article" date="2020" name="Fungal Divers.">
        <title>Resolving the Mortierellaceae phylogeny through synthesis of multi-gene phylogenetics and phylogenomics.</title>
        <authorList>
            <person name="Vandepol N."/>
            <person name="Liber J."/>
            <person name="Desiro A."/>
            <person name="Na H."/>
            <person name="Kennedy M."/>
            <person name="Barry K."/>
            <person name="Grigoriev I.V."/>
            <person name="Miller A.N."/>
            <person name="O'Donnell K."/>
            <person name="Stajich J.E."/>
            <person name="Bonito G."/>
        </authorList>
    </citation>
    <scope>NUCLEOTIDE SEQUENCE [LARGE SCALE GENOMIC DNA]</scope>
    <source>
        <strain evidence="5 6">AD045</strain>
    </source>
</reference>
<protein>
    <recommendedName>
        <fullName evidence="7">Galactose oxidase</fullName>
    </recommendedName>
</protein>
<dbReference type="EMBL" id="JAAAIM010001707">
    <property type="protein sequence ID" value="KAG0276359.1"/>
    <property type="molecule type" value="Genomic_DNA"/>
</dbReference>
<dbReference type="Pfam" id="PF24681">
    <property type="entry name" value="Kelch_KLHDC2_KLHL20_DRC7"/>
    <property type="match status" value="1"/>
</dbReference>
<organism evidence="5 6">
    <name type="scientific">Linnemannia gamsii</name>
    <dbReference type="NCBI Taxonomy" id="64522"/>
    <lineage>
        <taxon>Eukaryota</taxon>
        <taxon>Fungi</taxon>
        <taxon>Fungi incertae sedis</taxon>
        <taxon>Mucoromycota</taxon>
        <taxon>Mortierellomycotina</taxon>
        <taxon>Mortierellomycetes</taxon>
        <taxon>Mortierellales</taxon>
        <taxon>Mortierellaceae</taxon>
        <taxon>Linnemannia</taxon>
    </lineage>
</organism>
<evidence type="ECO:0000256" key="2">
    <source>
        <dbReference type="ARBA" id="ARBA00022737"/>
    </source>
</evidence>
<keyword evidence="2" id="KW-0677">Repeat</keyword>
<evidence type="ECO:0000256" key="4">
    <source>
        <dbReference type="SAM" id="Phobius"/>
    </source>
</evidence>
<feature type="compositionally biased region" description="Basic and acidic residues" evidence="3">
    <location>
        <begin position="369"/>
        <end position="383"/>
    </location>
</feature>
<keyword evidence="4" id="KW-0812">Transmembrane</keyword>
<keyword evidence="4" id="KW-0472">Membrane</keyword>
<dbReference type="SUPFAM" id="SSF50965">
    <property type="entry name" value="Galactose oxidase, central domain"/>
    <property type="match status" value="1"/>
</dbReference>
<evidence type="ECO:0000256" key="1">
    <source>
        <dbReference type="ARBA" id="ARBA00022441"/>
    </source>
</evidence>
<dbReference type="InterPro" id="IPR015915">
    <property type="entry name" value="Kelch-typ_b-propeller"/>
</dbReference>
<evidence type="ECO:0000256" key="3">
    <source>
        <dbReference type="SAM" id="MobiDB-lite"/>
    </source>
</evidence>
<keyword evidence="6" id="KW-1185">Reference proteome</keyword>
<proteinExistence type="predicted"/>
<gene>
    <name evidence="5" type="ORF">BGZ96_003340</name>
</gene>
<accession>A0ABQ7JK32</accession>
<dbReference type="Gene3D" id="2.120.10.80">
    <property type="entry name" value="Kelch-type beta propeller"/>
    <property type="match status" value="1"/>
</dbReference>
<evidence type="ECO:0000313" key="6">
    <source>
        <dbReference type="Proteomes" id="UP001194696"/>
    </source>
</evidence>
<evidence type="ECO:0000313" key="5">
    <source>
        <dbReference type="EMBL" id="KAG0276359.1"/>
    </source>
</evidence>